<comment type="subcellular location">
    <subcellularLocation>
        <location evidence="1">Endoplasmic reticulum membrane</location>
        <topology evidence="1">Multi-pass membrane protein</topology>
    </subcellularLocation>
</comment>
<keyword evidence="5 8" id="KW-1133">Transmembrane helix</keyword>
<gene>
    <name evidence="9" type="ORF">AJ80_05375</name>
</gene>
<proteinExistence type="inferred from homology"/>
<evidence type="ECO:0000256" key="6">
    <source>
        <dbReference type="ARBA" id="ARBA00023136"/>
    </source>
</evidence>
<feature type="region of interest" description="Disordered" evidence="7">
    <location>
        <begin position="76"/>
        <end position="109"/>
    </location>
</feature>
<organism evidence="9 10">
    <name type="scientific">Polytolypa hystricis (strain UAMH7299)</name>
    <dbReference type="NCBI Taxonomy" id="1447883"/>
    <lineage>
        <taxon>Eukaryota</taxon>
        <taxon>Fungi</taxon>
        <taxon>Dikarya</taxon>
        <taxon>Ascomycota</taxon>
        <taxon>Pezizomycotina</taxon>
        <taxon>Eurotiomycetes</taxon>
        <taxon>Eurotiomycetidae</taxon>
        <taxon>Onygenales</taxon>
        <taxon>Onygenales incertae sedis</taxon>
        <taxon>Polytolypa</taxon>
    </lineage>
</organism>
<evidence type="ECO:0008006" key="11">
    <source>
        <dbReference type="Google" id="ProtNLM"/>
    </source>
</evidence>
<dbReference type="EMBL" id="PDNA01000079">
    <property type="protein sequence ID" value="PGH15844.1"/>
    <property type="molecule type" value="Genomic_DNA"/>
</dbReference>
<keyword evidence="10" id="KW-1185">Reference proteome</keyword>
<keyword evidence="4" id="KW-0256">Endoplasmic reticulum</keyword>
<evidence type="ECO:0000313" key="9">
    <source>
        <dbReference type="EMBL" id="PGH15844.1"/>
    </source>
</evidence>
<reference evidence="9 10" key="1">
    <citation type="submission" date="2017-10" db="EMBL/GenBank/DDBJ databases">
        <title>Comparative genomics in systemic dimorphic fungi from Ajellomycetaceae.</title>
        <authorList>
            <person name="Munoz J.F."/>
            <person name="Mcewen J.G."/>
            <person name="Clay O.K."/>
            <person name="Cuomo C.A."/>
        </authorList>
    </citation>
    <scope>NUCLEOTIDE SEQUENCE [LARGE SCALE GENOMIC DNA]</scope>
    <source>
        <strain evidence="9 10">UAMH7299</strain>
    </source>
</reference>
<evidence type="ECO:0000256" key="8">
    <source>
        <dbReference type="SAM" id="Phobius"/>
    </source>
</evidence>
<keyword evidence="6 8" id="KW-0472">Membrane</keyword>
<evidence type="ECO:0000256" key="3">
    <source>
        <dbReference type="ARBA" id="ARBA00022692"/>
    </source>
</evidence>
<dbReference type="AlphaFoldDB" id="A0A2B7XVQ1"/>
<sequence>MDQQQPPILRPRARRPFELAPENSEPATPHGEADEQQQQQQHLGADTPDGLASSSRTRSILNLTSSTLLGIYSPTAFQDGTQTEPQTPWGTGAQTPRDRGNYSVNGNGKDTYFAPLQPPATSAAAAAAAASLRHPVPKRHGFRGLVLPLALRSVLLALFGVAYGTIITTLHDNPKLTPIRVENIDYSSWPYLVFWGAAGVALGNLLPWFDTLWEDFVGEEGGADAASVTAAAGGKDKRFAPPAAIDADTNNGDQASRFVMDWNPVVRSVGAFVGIAFAIRRLPWQSTFQVSLTLALVNPFLWYLIDRSKPGFILSSLVGLSGMTVLLGVNPQVVPPPPTIPSSPSSNVAAANASAIKNSSGVQLLGISHETIAVATWIASVLFCSCVCFGNIGRRLALGRRR</sequence>
<feature type="transmembrane region" description="Helical" evidence="8">
    <location>
        <begin position="149"/>
        <end position="169"/>
    </location>
</feature>
<dbReference type="InterPro" id="IPR025929">
    <property type="entry name" value="INSIG_fam"/>
</dbReference>
<evidence type="ECO:0000256" key="4">
    <source>
        <dbReference type="ARBA" id="ARBA00022824"/>
    </source>
</evidence>
<dbReference type="GO" id="GO:0005789">
    <property type="term" value="C:endoplasmic reticulum membrane"/>
    <property type="evidence" value="ECO:0007669"/>
    <property type="project" value="UniProtKB-SubCell"/>
</dbReference>
<dbReference type="Pfam" id="PF07281">
    <property type="entry name" value="INSIG"/>
    <property type="match status" value="1"/>
</dbReference>
<feature type="transmembrane region" description="Helical" evidence="8">
    <location>
        <begin position="265"/>
        <end position="282"/>
    </location>
</feature>
<comment type="caution">
    <text evidence="9">The sequence shown here is derived from an EMBL/GenBank/DDBJ whole genome shotgun (WGS) entry which is preliminary data.</text>
</comment>
<accession>A0A2B7XVQ1</accession>
<evidence type="ECO:0000256" key="5">
    <source>
        <dbReference type="ARBA" id="ARBA00022989"/>
    </source>
</evidence>
<dbReference type="PANTHER" id="PTHR15301:SF3">
    <property type="entry name" value="PROTEIN NSG1-RELATED"/>
    <property type="match status" value="1"/>
</dbReference>
<evidence type="ECO:0000313" key="10">
    <source>
        <dbReference type="Proteomes" id="UP000224634"/>
    </source>
</evidence>
<dbReference type="GO" id="GO:0016126">
    <property type="term" value="P:sterol biosynthetic process"/>
    <property type="evidence" value="ECO:0007669"/>
    <property type="project" value="TreeGrafter"/>
</dbReference>
<dbReference type="Proteomes" id="UP000224634">
    <property type="component" value="Unassembled WGS sequence"/>
</dbReference>
<evidence type="ECO:0000256" key="2">
    <source>
        <dbReference type="ARBA" id="ARBA00007475"/>
    </source>
</evidence>
<feature type="transmembrane region" description="Helical" evidence="8">
    <location>
        <begin position="288"/>
        <end position="305"/>
    </location>
</feature>
<dbReference type="STRING" id="1447883.A0A2B7XVQ1"/>
<evidence type="ECO:0000256" key="7">
    <source>
        <dbReference type="SAM" id="MobiDB-lite"/>
    </source>
</evidence>
<comment type="similarity">
    <text evidence="2">Belongs to the INSIG family.</text>
</comment>
<evidence type="ECO:0000256" key="1">
    <source>
        <dbReference type="ARBA" id="ARBA00004477"/>
    </source>
</evidence>
<feature type="transmembrane region" description="Helical" evidence="8">
    <location>
        <begin position="312"/>
        <end position="329"/>
    </location>
</feature>
<name>A0A2B7XVQ1_POLH7</name>
<feature type="compositionally biased region" description="Polar residues" evidence="7">
    <location>
        <begin position="76"/>
        <end position="94"/>
    </location>
</feature>
<dbReference type="OrthoDB" id="205546at2759"/>
<keyword evidence="3 8" id="KW-0812">Transmembrane</keyword>
<dbReference type="PANTHER" id="PTHR15301">
    <property type="entry name" value="INSULIN-INDUCED GENE 1"/>
    <property type="match status" value="1"/>
</dbReference>
<feature type="transmembrane region" description="Helical" evidence="8">
    <location>
        <begin position="189"/>
        <end position="209"/>
    </location>
</feature>
<feature type="transmembrane region" description="Helical" evidence="8">
    <location>
        <begin position="372"/>
        <end position="392"/>
    </location>
</feature>
<protein>
    <recommendedName>
        <fullName evidence="11">Insulin-induced protein</fullName>
    </recommendedName>
</protein>
<feature type="region of interest" description="Disordered" evidence="7">
    <location>
        <begin position="1"/>
        <end position="55"/>
    </location>
</feature>